<evidence type="ECO:0000313" key="3">
    <source>
        <dbReference type="Proteomes" id="UP000282195"/>
    </source>
</evidence>
<protein>
    <submittedName>
        <fullName evidence="2">Uncharacterized protein</fullName>
    </submittedName>
</protein>
<evidence type="ECO:0000313" key="2">
    <source>
        <dbReference type="EMBL" id="AYG63596.1"/>
    </source>
</evidence>
<feature type="region of interest" description="Disordered" evidence="1">
    <location>
        <begin position="25"/>
        <end position="61"/>
    </location>
</feature>
<keyword evidence="2" id="KW-0614">Plasmid</keyword>
<sequence length="61" mass="6719">MSTHNNNPLLGLYGTPRAVVHKRTSVRAKPLGSPEEQDNPEKLGLSMISLTSLKDHNESNH</sequence>
<reference evidence="2 3" key="1">
    <citation type="submission" date="2018-10" db="EMBL/GenBank/DDBJ databases">
        <title>Rhizobium etli, R. leguminosarum and a new Rhizobium genospecies from Phaseolus dumosus.</title>
        <authorList>
            <person name="Ramirez-Puebla S.T."/>
            <person name="Rogel-Hernandez M.A."/>
            <person name="Guerrero G."/>
            <person name="Ormeno-Orrillo E."/>
            <person name="Martinez-Romero J.C."/>
            <person name="Negrete-Yankelevich S."/>
            <person name="Martinez-Romero E."/>
        </authorList>
    </citation>
    <scope>NUCLEOTIDE SEQUENCE [LARGE SCALE GENOMIC DNA]</scope>
    <source>
        <strain evidence="2 3">CCGE525</strain>
        <plasmid evidence="3">prccge525c</plasmid>
    </source>
</reference>
<proteinExistence type="predicted"/>
<geneLocation type="plasmid" evidence="3">
    <name>prccge525c</name>
</geneLocation>
<organism evidence="2 3">
    <name type="scientific">Rhizobium jaguaris</name>
    <dbReference type="NCBI Taxonomy" id="1312183"/>
    <lineage>
        <taxon>Bacteria</taxon>
        <taxon>Pseudomonadati</taxon>
        <taxon>Pseudomonadota</taxon>
        <taxon>Alphaproteobacteria</taxon>
        <taxon>Hyphomicrobiales</taxon>
        <taxon>Rhizobiaceae</taxon>
        <taxon>Rhizobium/Agrobacterium group</taxon>
        <taxon>Rhizobium</taxon>
    </lineage>
</organism>
<dbReference type="OrthoDB" id="8401712at2"/>
<dbReference type="KEGG" id="rjg:CCGE525_33720"/>
<dbReference type="EMBL" id="CP032695">
    <property type="protein sequence ID" value="AYG63596.1"/>
    <property type="molecule type" value="Genomic_DNA"/>
</dbReference>
<name>A0A387G809_9HYPH</name>
<evidence type="ECO:0000256" key="1">
    <source>
        <dbReference type="SAM" id="MobiDB-lite"/>
    </source>
</evidence>
<keyword evidence="3" id="KW-1185">Reference proteome</keyword>
<accession>A0A387G809</accession>
<dbReference type="AlphaFoldDB" id="A0A387G809"/>
<gene>
    <name evidence="2" type="ORF">CCGE525_33720</name>
</gene>
<dbReference type="RefSeq" id="WP_120708493.1">
    <property type="nucleotide sequence ID" value="NZ_CP032695.1"/>
</dbReference>
<dbReference type="Proteomes" id="UP000282195">
    <property type="component" value="Plasmid pRCCGE525c"/>
</dbReference>